<accession>A0A4Y4EVP2</accession>
<comment type="catalytic activity">
    <reaction evidence="4">
        <text>uridine(13) in tRNA = pseudouridine(13) in tRNA</text>
        <dbReference type="Rhea" id="RHEA:42540"/>
        <dbReference type="Rhea" id="RHEA-COMP:10105"/>
        <dbReference type="Rhea" id="RHEA-COMP:10106"/>
        <dbReference type="ChEBI" id="CHEBI:65314"/>
        <dbReference type="ChEBI" id="CHEBI:65315"/>
        <dbReference type="EC" id="5.4.99.27"/>
    </reaction>
</comment>
<reference evidence="7 8" key="1">
    <citation type="submission" date="2019-06" db="EMBL/GenBank/DDBJ databases">
        <title>Whole genome shotgun sequence of Halomonas halmophila NBRC 15537.</title>
        <authorList>
            <person name="Hosoyama A."/>
            <person name="Uohara A."/>
            <person name="Ohji S."/>
            <person name="Ichikawa N."/>
        </authorList>
    </citation>
    <scope>NUCLEOTIDE SEQUENCE [LARGE SCALE GENOMIC DNA]</scope>
    <source>
        <strain evidence="7 8">NBRC 15537</strain>
    </source>
</reference>
<evidence type="ECO:0000256" key="3">
    <source>
        <dbReference type="ARBA" id="ARBA00023235"/>
    </source>
</evidence>
<dbReference type="OrthoDB" id="1550679at2"/>
<dbReference type="Proteomes" id="UP000319812">
    <property type="component" value="Unassembled WGS sequence"/>
</dbReference>
<dbReference type="InterPro" id="IPR020119">
    <property type="entry name" value="PsdUridine_synth_TruD_CS"/>
</dbReference>
<keyword evidence="8" id="KW-1185">Reference proteome</keyword>
<sequence length="375" mass="41517">MVESRPAWPPAWPRALDPCYGAPLPGSYREAPEDFRVEEWLDFAPEGQGEHLWLWIEKRDITTAMVARELARICQVGARAVGYAGMKDRVAVTRQWFSVHLPGRATPPDLADRLSTDSVTLLAQARHPRKLKRGVHRGNHFHLRLTGRVVDDPRLVERWSWLCRHGVPNYVGPQRFGQDGRNLLRAADLLARGWRKRDDPQGMLLSAARSYLFNMQLATRVAQDSWRAPLEGEVAILDGTSSQFVVGALSDDLIDRAARLDIHPSGILWGQGESVAQGAARAAEREPLAANRPLCEGLERAGARLARRPLRLRLQSPQLEHEADGAIRLSFGLPPGAFATSVLREVIDHPTLNFQPASTQGDQGGATHASTVAVQ</sequence>
<name>A0A4Y4EVP2_9GAMM</name>
<dbReference type="PANTHER" id="PTHR47811">
    <property type="entry name" value="TRNA PSEUDOURIDINE SYNTHASE D"/>
    <property type="match status" value="1"/>
</dbReference>
<keyword evidence="3 4" id="KW-0413">Isomerase</keyword>
<dbReference type="InterPro" id="IPR043165">
    <property type="entry name" value="TruD_insert_sf"/>
</dbReference>
<evidence type="ECO:0000256" key="1">
    <source>
        <dbReference type="ARBA" id="ARBA00007953"/>
    </source>
</evidence>
<evidence type="ECO:0000256" key="5">
    <source>
        <dbReference type="SAM" id="MobiDB-lite"/>
    </source>
</evidence>
<dbReference type="InterPro" id="IPR050170">
    <property type="entry name" value="TruD_pseudoU_synthase"/>
</dbReference>
<dbReference type="EMBL" id="BJOC01000003">
    <property type="protein sequence ID" value="GED21203.1"/>
    <property type="molecule type" value="Genomic_DNA"/>
</dbReference>
<dbReference type="Gene3D" id="3.30.2340.10">
    <property type="entry name" value="TruD, insertion domain"/>
    <property type="match status" value="1"/>
</dbReference>
<dbReference type="PANTHER" id="PTHR47811:SF1">
    <property type="entry name" value="TRNA PSEUDOURIDINE SYNTHASE D"/>
    <property type="match status" value="1"/>
</dbReference>
<dbReference type="PROSITE" id="PS50984">
    <property type="entry name" value="TRUD"/>
    <property type="match status" value="1"/>
</dbReference>
<dbReference type="AlphaFoldDB" id="A0A4Y4EVP2"/>
<comment type="caution">
    <text evidence="7">The sequence shown here is derived from an EMBL/GenBank/DDBJ whole genome shotgun (WGS) entry which is preliminary data.</text>
</comment>
<evidence type="ECO:0000256" key="4">
    <source>
        <dbReference type="HAMAP-Rule" id="MF_01082"/>
    </source>
</evidence>
<dbReference type="HAMAP" id="MF_01082">
    <property type="entry name" value="TruD"/>
    <property type="match status" value="1"/>
</dbReference>
<dbReference type="Gene3D" id="3.30.2350.20">
    <property type="entry name" value="TruD, catalytic domain"/>
    <property type="match status" value="1"/>
</dbReference>
<dbReference type="InterPro" id="IPR042214">
    <property type="entry name" value="TruD_catalytic"/>
</dbReference>
<evidence type="ECO:0000256" key="2">
    <source>
        <dbReference type="ARBA" id="ARBA00022694"/>
    </source>
</evidence>
<dbReference type="Pfam" id="PF01142">
    <property type="entry name" value="TruD"/>
    <property type="match status" value="2"/>
</dbReference>
<organism evidence="7 8">
    <name type="scientific">Halomonas halmophila</name>
    <dbReference type="NCBI Taxonomy" id="252"/>
    <lineage>
        <taxon>Bacteria</taxon>
        <taxon>Pseudomonadati</taxon>
        <taxon>Pseudomonadota</taxon>
        <taxon>Gammaproteobacteria</taxon>
        <taxon>Oceanospirillales</taxon>
        <taxon>Halomonadaceae</taxon>
        <taxon>Halomonas</taxon>
    </lineage>
</organism>
<protein>
    <recommendedName>
        <fullName evidence="4">tRNA pseudouridine synthase D</fullName>
        <ecNumber evidence="4">5.4.99.27</ecNumber>
    </recommendedName>
    <alternativeName>
        <fullName evidence="4">tRNA pseudouridine(13) synthase</fullName>
    </alternativeName>
    <alternativeName>
        <fullName evidence="4">tRNA pseudouridylate synthase D</fullName>
    </alternativeName>
    <alternativeName>
        <fullName evidence="4">tRNA-uridine isomerase D</fullName>
    </alternativeName>
</protein>
<proteinExistence type="inferred from homology"/>
<dbReference type="GO" id="GO:0003723">
    <property type="term" value="F:RNA binding"/>
    <property type="evidence" value="ECO:0007669"/>
    <property type="project" value="InterPro"/>
</dbReference>
<dbReference type="GO" id="GO:0005829">
    <property type="term" value="C:cytosol"/>
    <property type="evidence" value="ECO:0007669"/>
    <property type="project" value="TreeGrafter"/>
</dbReference>
<feature type="active site" description="Nucleophile" evidence="4">
    <location>
        <position position="88"/>
    </location>
</feature>
<comment type="similarity">
    <text evidence="1 4">Belongs to the pseudouridine synthase TruD family.</text>
</comment>
<evidence type="ECO:0000259" key="6">
    <source>
        <dbReference type="PROSITE" id="PS50984"/>
    </source>
</evidence>
<dbReference type="RefSeq" id="WP_141317217.1">
    <property type="nucleotide sequence ID" value="NZ_BJOC01000003.1"/>
</dbReference>
<feature type="region of interest" description="Disordered" evidence="5">
    <location>
        <begin position="353"/>
        <end position="375"/>
    </location>
</feature>
<dbReference type="PROSITE" id="PS01268">
    <property type="entry name" value="UPF0024"/>
    <property type="match status" value="1"/>
</dbReference>
<dbReference type="SUPFAM" id="SSF55120">
    <property type="entry name" value="Pseudouridine synthase"/>
    <property type="match status" value="1"/>
</dbReference>
<dbReference type="GO" id="GO:0031119">
    <property type="term" value="P:tRNA pseudouridine synthesis"/>
    <property type="evidence" value="ECO:0007669"/>
    <property type="project" value="UniProtKB-UniRule"/>
</dbReference>
<dbReference type="InterPro" id="IPR001656">
    <property type="entry name" value="PsdUridine_synth_TruD"/>
</dbReference>
<keyword evidence="2 4" id="KW-0819">tRNA processing</keyword>
<evidence type="ECO:0000313" key="7">
    <source>
        <dbReference type="EMBL" id="GED21203.1"/>
    </source>
</evidence>
<feature type="domain" description="TRUD" evidence="6">
    <location>
        <begin position="166"/>
        <end position="312"/>
    </location>
</feature>
<dbReference type="InterPro" id="IPR011760">
    <property type="entry name" value="PsdUridine_synth_TruD_insert"/>
</dbReference>
<dbReference type="GO" id="GO:0160150">
    <property type="term" value="F:tRNA pseudouridine(13) synthase activity"/>
    <property type="evidence" value="ECO:0007669"/>
    <property type="project" value="UniProtKB-EC"/>
</dbReference>
<comment type="function">
    <text evidence="4">Responsible for synthesis of pseudouridine from uracil-13 in transfer RNAs.</text>
</comment>
<dbReference type="EC" id="5.4.99.27" evidence="4"/>
<evidence type="ECO:0000313" key="8">
    <source>
        <dbReference type="Proteomes" id="UP000319812"/>
    </source>
</evidence>
<dbReference type="InterPro" id="IPR020103">
    <property type="entry name" value="PsdUridine_synth_cat_dom_sf"/>
</dbReference>
<gene>
    <name evidence="4 7" type="primary">truD</name>
    <name evidence="7" type="ORF">HHA01_01800</name>
</gene>